<dbReference type="PANTHER" id="PTHR33495">
    <property type="entry name" value="ANTI-SIGMA FACTOR ANTAGONIST TM_1081-RELATED-RELATED"/>
    <property type="match status" value="1"/>
</dbReference>
<evidence type="ECO:0000256" key="3">
    <source>
        <dbReference type="ARBA" id="ARBA00020784"/>
    </source>
</evidence>
<sequence>MTPVLLDLEIKQETLFIRLRGELDLGAADHLRNALEQALDREPVINLVFNLAGVSFIDSSGLGVLLGRYKRVSKNGGKVMLVSPQPQVRRILELSGLFRIMDELSSESEALVKPVREGL</sequence>
<evidence type="ECO:0000256" key="6">
    <source>
        <dbReference type="ARBA" id="ARBA00031453"/>
    </source>
</evidence>
<keyword evidence="4" id="KW-0597">Phosphoprotein</keyword>
<dbReference type="GO" id="GO:0030435">
    <property type="term" value="P:sporulation resulting in formation of a cellular spore"/>
    <property type="evidence" value="ECO:0007669"/>
    <property type="project" value="UniProtKB-KW"/>
</dbReference>
<keyword evidence="5" id="KW-0749">Sporulation</keyword>
<organism evidence="8">
    <name type="scientific">anaerobic digester metagenome</name>
    <dbReference type="NCBI Taxonomy" id="1263854"/>
    <lineage>
        <taxon>unclassified sequences</taxon>
        <taxon>metagenomes</taxon>
        <taxon>ecological metagenomes</taxon>
    </lineage>
</organism>
<dbReference type="Pfam" id="PF01740">
    <property type="entry name" value="STAS"/>
    <property type="match status" value="1"/>
</dbReference>
<dbReference type="InterPro" id="IPR014237">
    <property type="entry name" value="Anti-sigma_F_ant"/>
</dbReference>
<dbReference type="InterPro" id="IPR003658">
    <property type="entry name" value="Anti-sigma_ant"/>
</dbReference>
<dbReference type="SUPFAM" id="SSF52091">
    <property type="entry name" value="SpoIIaa-like"/>
    <property type="match status" value="1"/>
</dbReference>
<dbReference type="InterPro" id="IPR002645">
    <property type="entry name" value="STAS_dom"/>
</dbReference>
<feature type="domain" description="STAS" evidence="7">
    <location>
        <begin position="4"/>
        <end position="119"/>
    </location>
</feature>
<dbReference type="PROSITE" id="PS50801">
    <property type="entry name" value="STAS"/>
    <property type="match status" value="1"/>
</dbReference>
<dbReference type="GO" id="GO:0043856">
    <property type="term" value="F:anti-sigma factor antagonist activity"/>
    <property type="evidence" value="ECO:0007669"/>
    <property type="project" value="InterPro"/>
</dbReference>
<evidence type="ECO:0000256" key="1">
    <source>
        <dbReference type="ARBA" id="ARBA00001976"/>
    </source>
</evidence>
<accession>A0A485LU16</accession>
<dbReference type="NCBIfam" id="TIGR00377">
    <property type="entry name" value="ant_ant_sig"/>
    <property type="match status" value="1"/>
</dbReference>
<reference evidence="8" key="1">
    <citation type="submission" date="2019-03" db="EMBL/GenBank/DDBJ databases">
        <authorList>
            <person name="Hao L."/>
        </authorList>
    </citation>
    <scope>NUCLEOTIDE SEQUENCE</scope>
</reference>
<dbReference type="PANTHER" id="PTHR33495:SF2">
    <property type="entry name" value="ANTI-SIGMA FACTOR ANTAGONIST TM_1081-RELATED"/>
    <property type="match status" value="1"/>
</dbReference>
<name>A0A485LU16_9ZZZZ</name>
<protein>
    <recommendedName>
        <fullName evidence="3">Anti-sigma F factor antagonist</fullName>
    </recommendedName>
    <alternativeName>
        <fullName evidence="6">Stage II sporulation protein AA</fullName>
    </alternativeName>
</protein>
<dbReference type="CDD" id="cd07043">
    <property type="entry name" value="STAS_anti-anti-sigma_factors"/>
    <property type="match status" value="1"/>
</dbReference>
<dbReference type="AlphaFoldDB" id="A0A485LU16"/>
<dbReference type="EMBL" id="CAADRN010000024">
    <property type="protein sequence ID" value="VFU11471.1"/>
    <property type="molecule type" value="Genomic_DNA"/>
</dbReference>
<proteinExistence type="inferred from homology"/>
<evidence type="ECO:0000256" key="5">
    <source>
        <dbReference type="ARBA" id="ARBA00022969"/>
    </source>
</evidence>
<dbReference type="GO" id="GO:0045152">
    <property type="term" value="F:antisigma factor binding"/>
    <property type="evidence" value="ECO:0007669"/>
    <property type="project" value="InterPro"/>
</dbReference>
<evidence type="ECO:0000256" key="4">
    <source>
        <dbReference type="ARBA" id="ARBA00022553"/>
    </source>
</evidence>
<comment type="similarity">
    <text evidence="2">Belongs to the anti-sigma-factor antagonist family.</text>
</comment>
<evidence type="ECO:0000313" key="8">
    <source>
        <dbReference type="EMBL" id="VFU11471.1"/>
    </source>
</evidence>
<dbReference type="NCBIfam" id="TIGR02886">
    <property type="entry name" value="spore_II_AA"/>
    <property type="match status" value="1"/>
</dbReference>
<evidence type="ECO:0000259" key="7">
    <source>
        <dbReference type="PROSITE" id="PS50801"/>
    </source>
</evidence>
<comment type="function">
    <text evidence="1">In the phosphorylated form it could act as an anti-anti-sigma factor that counteracts SpoIIAB and thus releases sigma f from inhibition.</text>
</comment>
<gene>
    <name evidence="8" type="primary">spoIIAA</name>
    <name evidence="8" type="ORF">SCFA_120003</name>
</gene>
<dbReference type="Gene3D" id="3.30.750.24">
    <property type="entry name" value="STAS domain"/>
    <property type="match status" value="1"/>
</dbReference>
<dbReference type="InterPro" id="IPR036513">
    <property type="entry name" value="STAS_dom_sf"/>
</dbReference>
<evidence type="ECO:0000256" key="2">
    <source>
        <dbReference type="ARBA" id="ARBA00009013"/>
    </source>
</evidence>